<evidence type="ECO:0000313" key="3">
    <source>
        <dbReference type="Proteomes" id="UP000250140"/>
    </source>
</evidence>
<feature type="region of interest" description="Disordered" evidence="1">
    <location>
        <begin position="1"/>
        <end position="31"/>
    </location>
</feature>
<protein>
    <submittedName>
        <fullName evidence="2">Uncharacterized protein</fullName>
    </submittedName>
</protein>
<gene>
    <name evidence="2" type="ORF">AOQ84DRAFT_125511</name>
</gene>
<name>A0A8E2ET13_9PEZI</name>
<dbReference type="AlphaFoldDB" id="A0A8E2ET13"/>
<evidence type="ECO:0000256" key="1">
    <source>
        <dbReference type="SAM" id="MobiDB-lite"/>
    </source>
</evidence>
<feature type="region of interest" description="Disordered" evidence="1">
    <location>
        <begin position="104"/>
        <end position="132"/>
    </location>
</feature>
<accession>A0A8E2ET13</accession>
<evidence type="ECO:0000313" key="2">
    <source>
        <dbReference type="EMBL" id="OCL04148.1"/>
    </source>
</evidence>
<proteinExistence type="predicted"/>
<organism evidence="2 3">
    <name type="scientific">Glonium stellatum</name>
    <dbReference type="NCBI Taxonomy" id="574774"/>
    <lineage>
        <taxon>Eukaryota</taxon>
        <taxon>Fungi</taxon>
        <taxon>Dikarya</taxon>
        <taxon>Ascomycota</taxon>
        <taxon>Pezizomycotina</taxon>
        <taxon>Dothideomycetes</taxon>
        <taxon>Pleosporomycetidae</taxon>
        <taxon>Gloniales</taxon>
        <taxon>Gloniaceae</taxon>
        <taxon>Glonium</taxon>
    </lineage>
</organism>
<reference evidence="2 3" key="1">
    <citation type="journal article" date="2016" name="Nat. Commun.">
        <title>Ectomycorrhizal ecology is imprinted in the genome of the dominant symbiotic fungus Cenococcum geophilum.</title>
        <authorList>
            <consortium name="DOE Joint Genome Institute"/>
            <person name="Peter M."/>
            <person name="Kohler A."/>
            <person name="Ohm R.A."/>
            <person name="Kuo A."/>
            <person name="Krutzmann J."/>
            <person name="Morin E."/>
            <person name="Arend M."/>
            <person name="Barry K.W."/>
            <person name="Binder M."/>
            <person name="Choi C."/>
            <person name="Clum A."/>
            <person name="Copeland A."/>
            <person name="Grisel N."/>
            <person name="Haridas S."/>
            <person name="Kipfer T."/>
            <person name="LaButti K."/>
            <person name="Lindquist E."/>
            <person name="Lipzen A."/>
            <person name="Maire R."/>
            <person name="Meier B."/>
            <person name="Mihaltcheva S."/>
            <person name="Molinier V."/>
            <person name="Murat C."/>
            <person name="Poggeler S."/>
            <person name="Quandt C.A."/>
            <person name="Sperisen C."/>
            <person name="Tritt A."/>
            <person name="Tisserant E."/>
            <person name="Crous P.W."/>
            <person name="Henrissat B."/>
            <person name="Nehls U."/>
            <person name="Egli S."/>
            <person name="Spatafora J.W."/>
            <person name="Grigoriev I.V."/>
            <person name="Martin F.M."/>
        </authorList>
    </citation>
    <scope>NUCLEOTIDE SEQUENCE [LARGE SCALE GENOMIC DNA]</scope>
    <source>
        <strain evidence="2 3">CBS 207.34</strain>
    </source>
</reference>
<sequence>MTQNTRGRSNQTTDVEDESEIIGIQHDEDRPTQCLLSESGRVDAPEVTAHGSPNPKTYVQSGLDIPGIRRDQDHLTRYLRLPSRCVDADVVKAILGALRTSRTADPAGSTTFSCPPNRQPHSSVQAKAGSTASDCSGYDEIETLTNENTSTTNEAYMYIGAWCDEKKGRSRTIKRQGR</sequence>
<dbReference type="OrthoDB" id="10526220at2759"/>
<feature type="compositionally biased region" description="Polar residues" evidence="1">
    <location>
        <begin position="1"/>
        <end position="13"/>
    </location>
</feature>
<keyword evidence="3" id="KW-1185">Reference proteome</keyword>
<dbReference type="Proteomes" id="UP000250140">
    <property type="component" value="Unassembled WGS sequence"/>
</dbReference>
<dbReference type="EMBL" id="KV750588">
    <property type="protein sequence ID" value="OCL04148.1"/>
    <property type="molecule type" value="Genomic_DNA"/>
</dbReference>